<dbReference type="CDD" id="cd01949">
    <property type="entry name" value="GGDEF"/>
    <property type="match status" value="1"/>
</dbReference>
<sequence length="808" mass="90891">MFEKLIRYKTVVLTALIGLAMAIGAFGVIQHYEQQQIKNQFHATFVDKVTGLSQAIIAIEKVLIATQQMLKVYPDLNRQQFSQLVNDELLSGTVITGIEWAPRIHQSARSGFELKMRESGIFDYRIHNVAQAQSCEPAADQTILPVAFTEPSTHLGQELGLDLNSDCQLRTQIEEAIDKQIISSKMFTSDQDEIGVRMLLQVSNNSTNVGIIVGMVMVNQLVDSLWGGLTQSENFVLTIYENTQLNGAQNQQHKLYDSRWQLNCDNNIACFTQPALVETAIIPFANQQWIIEFSQIKSTSGEDYFPYLAAALVLVATASLSYYLYTNITRIQWANSLVEEKTASLKFQASHDLLTGLLNKNALYEYLQQLNKTHLASKFMPFSVLFIDLDYFKKINDTQGHMVGDLLLERVANRLKHNSRSNDLLFRFGGDEFVIVLQNMSSERRATNIAQRYLSELQQPYNIEGNTYTIGASIGVTVIDSDDFHPEDIIRNADIAMYQAKESGRGQAIFFQHKMFDDIVHLHRLESDLDKAISQDQFELYYQPIFNNEQQLIGFEALARWQHPSRGLIMPLDFVPIIEKTNKIKPFGLLVARKAIAQLDKFRHLYGVEQCPSISINVSALQIVDDEIVQLIESQLSHYALPAHLLAIELTESALIENHALVKARLKQLSDLGIKIYLDDFGTGYSSLSLLQHLNIDVLKIDRAFISALAEQTPEAKNLVKAIIHMAQALHLKVIAEGIEDKQIIAQLTAIGCHAFQGYYYAKPLAVAQLASFMAPLLNHKRHSNRVIPNSVAIANAKGINTAIKHIA</sequence>
<dbReference type="CDD" id="cd01948">
    <property type="entry name" value="EAL"/>
    <property type="match status" value="1"/>
</dbReference>
<dbReference type="PROSITE" id="PS50887">
    <property type="entry name" value="GGDEF"/>
    <property type="match status" value="1"/>
</dbReference>
<dbReference type="PROSITE" id="PS50839">
    <property type="entry name" value="CHASE"/>
    <property type="match status" value="1"/>
</dbReference>
<dbReference type="InterPro" id="IPR000160">
    <property type="entry name" value="GGDEF_dom"/>
</dbReference>
<evidence type="ECO:0000256" key="4">
    <source>
        <dbReference type="ARBA" id="ARBA00022989"/>
    </source>
</evidence>
<feature type="transmembrane region" description="Helical" evidence="6">
    <location>
        <begin position="12"/>
        <end position="32"/>
    </location>
</feature>
<dbReference type="Gene3D" id="3.30.70.270">
    <property type="match status" value="1"/>
</dbReference>
<comment type="caution">
    <text evidence="10">The sequence shown here is derived from an EMBL/GenBank/DDBJ whole genome shotgun (WGS) entry which is preliminary data.</text>
</comment>
<dbReference type="GO" id="GO:0016020">
    <property type="term" value="C:membrane"/>
    <property type="evidence" value="ECO:0007669"/>
    <property type="project" value="UniProtKB-SubCell"/>
</dbReference>
<dbReference type="AlphaFoldDB" id="A0A3E0U108"/>
<comment type="cofactor">
    <cofactor evidence="1">
        <name>Mg(2+)</name>
        <dbReference type="ChEBI" id="CHEBI:18420"/>
    </cofactor>
</comment>
<evidence type="ECO:0000313" key="11">
    <source>
        <dbReference type="Proteomes" id="UP000256899"/>
    </source>
</evidence>
<dbReference type="PANTHER" id="PTHR44757:SF2">
    <property type="entry name" value="BIOFILM ARCHITECTURE MAINTENANCE PROTEIN MBAA"/>
    <property type="match status" value="1"/>
</dbReference>
<evidence type="ECO:0000256" key="6">
    <source>
        <dbReference type="SAM" id="Phobius"/>
    </source>
</evidence>
<keyword evidence="11" id="KW-1185">Reference proteome</keyword>
<evidence type="ECO:0000256" key="3">
    <source>
        <dbReference type="ARBA" id="ARBA00022692"/>
    </source>
</evidence>
<dbReference type="SUPFAM" id="SSF55073">
    <property type="entry name" value="Nucleotide cyclase"/>
    <property type="match status" value="1"/>
</dbReference>
<keyword evidence="4 6" id="KW-1133">Transmembrane helix</keyword>
<dbReference type="PROSITE" id="PS50883">
    <property type="entry name" value="EAL"/>
    <property type="match status" value="1"/>
</dbReference>
<evidence type="ECO:0000313" key="10">
    <source>
        <dbReference type="EMBL" id="REL30631.1"/>
    </source>
</evidence>
<protein>
    <submittedName>
        <fullName evidence="10">EAL domain-containing protein</fullName>
    </submittedName>
</protein>
<name>A0A3E0U108_9GAMM</name>
<organism evidence="10 11">
    <name type="scientific">Thalassotalea euphylliae</name>
    <dbReference type="NCBI Taxonomy" id="1655234"/>
    <lineage>
        <taxon>Bacteria</taxon>
        <taxon>Pseudomonadati</taxon>
        <taxon>Pseudomonadota</taxon>
        <taxon>Gammaproteobacteria</taxon>
        <taxon>Alteromonadales</taxon>
        <taxon>Colwelliaceae</taxon>
        <taxon>Thalassotalea</taxon>
    </lineage>
</organism>
<dbReference type="GO" id="GO:0007165">
    <property type="term" value="P:signal transduction"/>
    <property type="evidence" value="ECO:0007669"/>
    <property type="project" value="UniProtKB-ARBA"/>
</dbReference>
<evidence type="ECO:0000259" key="7">
    <source>
        <dbReference type="PROSITE" id="PS50839"/>
    </source>
</evidence>
<dbReference type="EMBL" id="QUOT01000001">
    <property type="protein sequence ID" value="REL30631.1"/>
    <property type="molecule type" value="Genomic_DNA"/>
</dbReference>
<proteinExistence type="predicted"/>
<dbReference type="InterPro" id="IPR029787">
    <property type="entry name" value="Nucleotide_cyclase"/>
</dbReference>
<evidence type="ECO:0000259" key="8">
    <source>
        <dbReference type="PROSITE" id="PS50883"/>
    </source>
</evidence>
<gene>
    <name evidence="10" type="ORF">DXX94_07865</name>
</gene>
<feature type="domain" description="CHASE" evidence="7">
    <location>
        <begin position="72"/>
        <end position="213"/>
    </location>
</feature>
<dbReference type="InterPro" id="IPR043128">
    <property type="entry name" value="Rev_trsase/Diguanyl_cyclase"/>
</dbReference>
<feature type="domain" description="GGDEF" evidence="9">
    <location>
        <begin position="380"/>
        <end position="513"/>
    </location>
</feature>
<dbReference type="Gene3D" id="3.20.20.450">
    <property type="entry name" value="EAL domain"/>
    <property type="match status" value="1"/>
</dbReference>
<accession>A0A3E0U108</accession>
<dbReference type="SMART" id="SM00052">
    <property type="entry name" value="EAL"/>
    <property type="match status" value="1"/>
</dbReference>
<dbReference type="GO" id="GO:0003824">
    <property type="term" value="F:catalytic activity"/>
    <property type="evidence" value="ECO:0007669"/>
    <property type="project" value="UniProtKB-ARBA"/>
</dbReference>
<dbReference type="InterPro" id="IPR006189">
    <property type="entry name" value="CHASE_dom"/>
</dbReference>
<dbReference type="RefSeq" id="WP_116015001.1">
    <property type="nucleotide sequence ID" value="NZ_QUOT01000001.1"/>
</dbReference>
<evidence type="ECO:0000256" key="2">
    <source>
        <dbReference type="ARBA" id="ARBA00004370"/>
    </source>
</evidence>
<dbReference type="InterPro" id="IPR052155">
    <property type="entry name" value="Biofilm_reg_signaling"/>
</dbReference>
<reference evidence="11" key="1">
    <citation type="submission" date="2018-08" db="EMBL/GenBank/DDBJ databases">
        <title>Thalassotalea euphylliae genome.</title>
        <authorList>
            <person name="Summers S."/>
            <person name="Rice S.A."/>
            <person name="Freckelton M.L."/>
            <person name="Nedved B.T."/>
            <person name="Hadfield M.G."/>
        </authorList>
    </citation>
    <scope>NUCLEOTIDE SEQUENCE [LARGE SCALE GENOMIC DNA]</scope>
    <source>
        <strain evidence="11">H3</strain>
    </source>
</reference>
<dbReference type="FunFam" id="3.30.70.270:FF:000001">
    <property type="entry name" value="Diguanylate cyclase domain protein"/>
    <property type="match status" value="1"/>
</dbReference>
<evidence type="ECO:0000259" key="9">
    <source>
        <dbReference type="PROSITE" id="PS50887"/>
    </source>
</evidence>
<dbReference type="SUPFAM" id="SSF141868">
    <property type="entry name" value="EAL domain-like"/>
    <property type="match status" value="1"/>
</dbReference>
<keyword evidence="3 6" id="KW-0812">Transmembrane</keyword>
<feature type="transmembrane region" description="Helical" evidence="6">
    <location>
        <begin position="304"/>
        <end position="325"/>
    </location>
</feature>
<dbReference type="Pfam" id="PF00563">
    <property type="entry name" value="EAL"/>
    <property type="match status" value="1"/>
</dbReference>
<dbReference type="SMART" id="SM01079">
    <property type="entry name" value="CHASE"/>
    <property type="match status" value="1"/>
</dbReference>
<dbReference type="SMART" id="SM00267">
    <property type="entry name" value="GGDEF"/>
    <property type="match status" value="1"/>
</dbReference>
<dbReference type="InterPro" id="IPR042240">
    <property type="entry name" value="CHASE_sf"/>
</dbReference>
<dbReference type="NCBIfam" id="TIGR00254">
    <property type="entry name" value="GGDEF"/>
    <property type="match status" value="1"/>
</dbReference>
<dbReference type="Gene3D" id="3.30.450.350">
    <property type="entry name" value="CHASE domain"/>
    <property type="match status" value="1"/>
</dbReference>
<dbReference type="Proteomes" id="UP000256899">
    <property type="component" value="Unassembled WGS sequence"/>
</dbReference>
<feature type="domain" description="EAL" evidence="8">
    <location>
        <begin position="522"/>
        <end position="778"/>
    </location>
</feature>
<dbReference type="Pfam" id="PF03924">
    <property type="entry name" value="CHASE"/>
    <property type="match status" value="1"/>
</dbReference>
<dbReference type="PANTHER" id="PTHR44757">
    <property type="entry name" value="DIGUANYLATE CYCLASE DGCP"/>
    <property type="match status" value="1"/>
</dbReference>
<dbReference type="InterPro" id="IPR035919">
    <property type="entry name" value="EAL_sf"/>
</dbReference>
<dbReference type="InterPro" id="IPR001633">
    <property type="entry name" value="EAL_dom"/>
</dbReference>
<dbReference type="Pfam" id="PF00990">
    <property type="entry name" value="GGDEF"/>
    <property type="match status" value="1"/>
</dbReference>
<evidence type="ECO:0000256" key="1">
    <source>
        <dbReference type="ARBA" id="ARBA00001946"/>
    </source>
</evidence>
<comment type="subcellular location">
    <subcellularLocation>
        <location evidence="2">Membrane</location>
    </subcellularLocation>
</comment>
<keyword evidence="5 6" id="KW-0472">Membrane</keyword>
<evidence type="ECO:0000256" key="5">
    <source>
        <dbReference type="ARBA" id="ARBA00023136"/>
    </source>
</evidence>